<feature type="transmembrane region" description="Helical" evidence="7">
    <location>
        <begin position="372"/>
        <end position="395"/>
    </location>
</feature>
<keyword evidence="6 7" id="KW-0472">Membrane</keyword>
<dbReference type="GO" id="GO:0015086">
    <property type="term" value="F:cadmium ion transmembrane transporter activity"/>
    <property type="evidence" value="ECO:0007669"/>
    <property type="project" value="TreeGrafter"/>
</dbReference>
<dbReference type="GO" id="GO:0005384">
    <property type="term" value="F:manganese ion transmembrane transporter activity"/>
    <property type="evidence" value="ECO:0007669"/>
    <property type="project" value="TreeGrafter"/>
</dbReference>
<protein>
    <submittedName>
        <fullName evidence="8">Mn2+/Fe2+ transporter</fullName>
    </submittedName>
</protein>
<evidence type="ECO:0000256" key="5">
    <source>
        <dbReference type="ARBA" id="ARBA00022989"/>
    </source>
</evidence>
<evidence type="ECO:0000313" key="9">
    <source>
        <dbReference type="Proteomes" id="UP000025171"/>
    </source>
</evidence>
<keyword evidence="5 7" id="KW-1133">Transmembrane helix</keyword>
<feature type="transmembrane region" description="Helical" evidence="7">
    <location>
        <begin position="228"/>
        <end position="255"/>
    </location>
</feature>
<evidence type="ECO:0000256" key="6">
    <source>
        <dbReference type="ARBA" id="ARBA00023136"/>
    </source>
</evidence>
<dbReference type="AlphaFoldDB" id="A0A059FVF2"/>
<gene>
    <name evidence="8" type="ORF">HJO_04870</name>
</gene>
<comment type="caution">
    <text evidence="8">The sequence shown here is derived from an EMBL/GenBank/DDBJ whole genome shotgun (WGS) entry which is preliminary data.</text>
</comment>
<evidence type="ECO:0000256" key="4">
    <source>
        <dbReference type="ARBA" id="ARBA00022847"/>
    </source>
</evidence>
<name>A0A059FVF2_9PROT</name>
<feature type="transmembrane region" description="Helical" evidence="7">
    <location>
        <begin position="312"/>
        <end position="332"/>
    </location>
</feature>
<proteinExistence type="predicted"/>
<dbReference type="InterPro" id="IPR001046">
    <property type="entry name" value="NRAMP_fam"/>
</dbReference>
<evidence type="ECO:0000256" key="7">
    <source>
        <dbReference type="SAM" id="Phobius"/>
    </source>
</evidence>
<evidence type="ECO:0000313" key="8">
    <source>
        <dbReference type="EMBL" id="KCZ94680.1"/>
    </source>
</evidence>
<feature type="transmembrane region" description="Helical" evidence="7">
    <location>
        <begin position="338"/>
        <end position="360"/>
    </location>
</feature>
<organism evidence="8 9">
    <name type="scientific">Hyphomonas johnsonii MHS-2</name>
    <dbReference type="NCBI Taxonomy" id="1280950"/>
    <lineage>
        <taxon>Bacteria</taxon>
        <taxon>Pseudomonadati</taxon>
        <taxon>Pseudomonadota</taxon>
        <taxon>Alphaproteobacteria</taxon>
        <taxon>Hyphomonadales</taxon>
        <taxon>Hyphomonadaceae</taxon>
        <taxon>Hyphomonas</taxon>
    </lineage>
</organism>
<dbReference type="eggNOG" id="COG1914">
    <property type="taxonomic scope" value="Bacteria"/>
</dbReference>
<dbReference type="STRING" id="1280950.HJO_04870"/>
<dbReference type="PATRIC" id="fig|1280950.3.peg.990"/>
<dbReference type="EMBL" id="ARYK01000001">
    <property type="protein sequence ID" value="KCZ94680.1"/>
    <property type="molecule type" value="Genomic_DNA"/>
</dbReference>
<keyword evidence="2" id="KW-0813">Transport</keyword>
<feature type="transmembrane region" description="Helical" evidence="7">
    <location>
        <begin position="31"/>
        <end position="49"/>
    </location>
</feature>
<keyword evidence="9" id="KW-1185">Reference proteome</keyword>
<feature type="transmembrane region" description="Helical" evidence="7">
    <location>
        <begin position="184"/>
        <end position="207"/>
    </location>
</feature>
<reference evidence="8 9" key="1">
    <citation type="journal article" date="2014" name="Antonie Van Leeuwenhoek">
        <title>Hyphomonas beringensis sp. nov. and Hyphomonas chukchiensis sp. nov., isolated from surface seawater of the Bering Sea and Chukchi Sea.</title>
        <authorList>
            <person name="Li C."/>
            <person name="Lai Q."/>
            <person name="Li G."/>
            <person name="Dong C."/>
            <person name="Wang J."/>
            <person name="Liao Y."/>
            <person name="Shao Z."/>
        </authorList>
    </citation>
    <scope>NUCLEOTIDE SEQUENCE [LARGE SCALE GENOMIC DNA]</scope>
    <source>
        <strain evidence="8 9">MHS-2</strain>
    </source>
</reference>
<evidence type="ECO:0000256" key="1">
    <source>
        <dbReference type="ARBA" id="ARBA00004141"/>
    </source>
</evidence>
<dbReference type="RefSeq" id="WP_035614042.1">
    <property type="nucleotide sequence ID" value="NZ_ARYK01000001.1"/>
</dbReference>
<feature type="transmembrane region" description="Helical" evidence="7">
    <location>
        <begin position="275"/>
        <end position="300"/>
    </location>
</feature>
<dbReference type="GO" id="GO:0005886">
    <property type="term" value="C:plasma membrane"/>
    <property type="evidence" value="ECO:0007669"/>
    <property type="project" value="TreeGrafter"/>
</dbReference>
<dbReference type="Pfam" id="PF01566">
    <property type="entry name" value="Nramp"/>
    <property type="match status" value="1"/>
</dbReference>
<dbReference type="OrthoDB" id="9787548at2"/>
<dbReference type="GO" id="GO:0034755">
    <property type="term" value="P:iron ion transmembrane transport"/>
    <property type="evidence" value="ECO:0007669"/>
    <property type="project" value="TreeGrafter"/>
</dbReference>
<evidence type="ECO:0000256" key="2">
    <source>
        <dbReference type="ARBA" id="ARBA00022448"/>
    </source>
</evidence>
<feature type="transmembrane region" description="Helical" evidence="7">
    <location>
        <begin position="121"/>
        <end position="139"/>
    </location>
</feature>
<dbReference type="PANTHER" id="PTHR11706:SF33">
    <property type="entry name" value="NATURAL RESISTANCE-ASSOCIATED MACROPHAGE PROTEIN 2"/>
    <property type="match status" value="1"/>
</dbReference>
<accession>A0A059FVF2</accession>
<keyword evidence="4" id="KW-0769">Symport</keyword>
<keyword evidence="3 7" id="KW-0812">Transmembrane</keyword>
<comment type="subcellular location">
    <subcellularLocation>
        <location evidence="1">Membrane</location>
        <topology evidence="1">Multi-pass membrane protein</topology>
    </subcellularLocation>
</comment>
<evidence type="ECO:0000256" key="3">
    <source>
        <dbReference type="ARBA" id="ARBA00022692"/>
    </source>
</evidence>
<feature type="transmembrane region" description="Helical" evidence="7">
    <location>
        <begin position="146"/>
        <end position="164"/>
    </location>
</feature>
<dbReference type="GO" id="GO:0015293">
    <property type="term" value="F:symporter activity"/>
    <property type="evidence" value="ECO:0007669"/>
    <property type="project" value="UniProtKB-KW"/>
</dbReference>
<dbReference type="Proteomes" id="UP000025171">
    <property type="component" value="Unassembled WGS sequence"/>
</dbReference>
<dbReference type="PRINTS" id="PR00447">
    <property type="entry name" value="NATRESASSCMP"/>
</dbReference>
<dbReference type="PANTHER" id="PTHR11706">
    <property type="entry name" value="SOLUTE CARRIER PROTEIN FAMILY 11 MEMBER"/>
    <property type="match status" value="1"/>
</dbReference>
<sequence length="402" mass="40953">MKLPIGPGALVAAAFIGPGTVTVCTLAGANFGFALVWALVFATFATIILQDMAARLGVMGRVGLGEALVSGTENPWLKWGAAGLVLTALALGNAAYEAGNLSGAALGIEALAGEGTVQRRWIILLLALIAGTILIIGRYKLVERVLISLVMIMSLAFAGSAILVRPDIASLLSGIIPRVPEGGLLTAVALIGTTIVPYNLFLHAAAVRERWPVASDQALGEATTDTRVSIGLGGLISILILTTAAASLFGSGAQIDSAAGMADAIAPTYGAAAKYLVAIGFFAAGLTSSITAPLATAYALSEIARQPRGGPLFRGVALAVLVIGTGIALLGLRPVQVILVAQVANGLLLPIVAVFLLIAMNRRSLLGDHVNGRVANALGVLVILITFGLGLRIVLRAVGVWP</sequence>
<dbReference type="NCBIfam" id="NF037982">
    <property type="entry name" value="Nramp_1"/>
    <property type="match status" value="1"/>
</dbReference>